<proteinExistence type="predicted"/>
<evidence type="ECO:0000259" key="2">
    <source>
        <dbReference type="Pfam" id="PF07593"/>
    </source>
</evidence>
<dbReference type="InterPro" id="IPR028994">
    <property type="entry name" value="Integrin_alpha_N"/>
</dbReference>
<dbReference type="InterPro" id="IPR013517">
    <property type="entry name" value="FG-GAP"/>
</dbReference>
<feature type="domain" description="ASPIC/UnbV" evidence="2">
    <location>
        <begin position="564"/>
        <end position="623"/>
    </location>
</feature>
<organism evidence="3 4">
    <name type="scientific">Arcicella lustrica</name>
    <dbReference type="NCBI Taxonomy" id="2984196"/>
    <lineage>
        <taxon>Bacteria</taxon>
        <taxon>Pseudomonadati</taxon>
        <taxon>Bacteroidota</taxon>
        <taxon>Cytophagia</taxon>
        <taxon>Cytophagales</taxon>
        <taxon>Flectobacillaceae</taxon>
        <taxon>Arcicella</taxon>
    </lineage>
</organism>
<keyword evidence="1" id="KW-0732">Signal</keyword>
<dbReference type="SUPFAM" id="SSF69318">
    <property type="entry name" value="Integrin alpha N-terminal domain"/>
    <property type="match status" value="3"/>
</dbReference>
<evidence type="ECO:0000313" key="4">
    <source>
        <dbReference type="Proteomes" id="UP001302222"/>
    </source>
</evidence>
<dbReference type="InterPro" id="IPR011519">
    <property type="entry name" value="UnbV_ASPIC"/>
</dbReference>
<name>A0ABU5SE22_9BACT</name>
<comment type="caution">
    <text evidence="3">The sequence shown here is derived from an EMBL/GenBank/DDBJ whole genome shotgun (WGS) entry which is preliminary data.</text>
</comment>
<dbReference type="Proteomes" id="UP001302222">
    <property type="component" value="Unassembled WGS sequence"/>
</dbReference>
<evidence type="ECO:0000313" key="3">
    <source>
        <dbReference type="EMBL" id="MEA5425540.1"/>
    </source>
</evidence>
<dbReference type="Pfam" id="PF07593">
    <property type="entry name" value="UnbV_ASPIC"/>
    <property type="match status" value="1"/>
</dbReference>
<keyword evidence="4" id="KW-1185">Reference proteome</keyword>
<protein>
    <submittedName>
        <fullName evidence="3">VCBS repeat-containing protein</fullName>
    </submittedName>
</protein>
<gene>
    <name evidence="3" type="ORF">VB798_03090</name>
</gene>
<reference evidence="3 4" key="1">
    <citation type="submission" date="2023-12" db="EMBL/GenBank/DDBJ databases">
        <title>Novel species of the genus Arcicella isolated from rivers.</title>
        <authorList>
            <person name="Lu H."/>
        </authorList>
    </citation>
    <scope>NUCLEOTIDE SEQUENCE [LARGE SCALE GENOMIC DNA]</scope>
    <source>
        <strain evidence="3 4">DC25W</strain>
    </source>
</reference>
<dbReference type="PANTHER" id="PTHR16026">
    <property type="entry name" value="CARTILAGE ACIDIC PROTEIN 1"/>
    <property type="match status" value="1"/>
</dbReference>
<dbReference type="RefSeq" id="WP_323255859.1">
    <property type="nucleotide sequence ID" value="NZ_JAYGIM010000002.1"/>
</dbReference>
<dbReference type="EMBL" id="JAYGIM010000002">
    <property type="protein sequence ID" value="MEA5425540.1"/>
    <property type="molecule type" value="Genomic_DNA"/>
</dbReference>
<dbReference type="Gene3D" id="2.130.10.130">
    <property type="entry name" value="Integrin alpha, N-terminal"/>
    <property type="match status" value="3"/>
</dbReference>
<dbReference type="InterPro" id="IPR027039">
    <property type="entry name" value="Crtac1"/>
</dbReference>
<dbReference type="PANTHER" id="PTHR16026:SF0">
    <property type="entry name" value="CARTILAGE ACIDIC PROTEIN 1"/>
    <property type="match status" value="1"/>
</dbReference>
<dbReference type="Pfam" id="PF13517">
    <property type="entry name" value="FG-GAP_3"/>
    <property type="match status" value="5"/>
</dbReference>
<sequence length="1142" mass="129375">MMRKNDNRINLTPNPTVDREDSFNFKTPLSTGEVGRRCGLGVRFLILLFLFFTSCKTKEPETFELLNAEKTGIDFSNDLTPTKDLNIFTYMYFYNGGGVGAGDFNNDGMVDLCFTANLKDNKIYLNRGGMKFEDITEKANFKGEKGWSNGVSVVDINQDGKLDIYVSQVGGFESLKGHNLLFVCKEITKDGIPIYEEKSKEYGLDLVGFGTQATFFDYDLDGDLDMFQLNHSVHQNGTFGVRSTFQGTFHPLAGDKFFRNDDGKYIEVAEKTGIKRDALGYGLGVGVGDVNFDGYPDMYIGNDFHENDYLYINQKNGTFLESIEKSMMHTSQFSMGIDVADINNDIYPEIMSLDMLPFDREILKRSEGEDSYNIFQYKLSYGYNYQFARNNLQLNNGDGTFSEMAMFAGVHATDWSWSPLFFDFENDGRKDLFISNGIPKRMNDIDYISFVSAEDIQMKLERKEMDESDISLVDKLPEIKIPNKFFQNKSDLRFEDKENNIANNQDSYSNGAVYVDLDNDGDLDIVTNNINEKAFVYENKANEYAPENAFLRLYLKGSEKNLNAIGAKVLVFKKDGETISYEKFPVKAFQASMEIPMTIGLGNKAEVDSIYLIWPDRTFQKIKLKTDKDSLTITYQKHLPVFDYEQFKHKTKPFSQFTDVAESLNLAVLHQENDFNEFEREALIPHKMSSEGPALAVADINHDGLEDVFLGSSKTSMPRLFLQNLNGKFRESKQVVFQKDSIYEEIDAKWVDVNNDTHLDLVVAEGGNEYFGKSNYLTPRIYLNDGKGNLSARENAFQNIFISASAIETLDFNKDGKMDLFITSRSVPYSYGKIPSSYLLQNDGTGKFTDVTDKYAKDLKNIGLVKNAILQDLDKDGDQDLILALEWDGICEMENQQGKFVKKMLTKEKGWWNFAMPYDFDGDGDLDILAGNLGQNSRIKASVTEPVRMYVSDFDKNGTTDQVLSYYLGGTEVMFANKAETQKQFPFTKKKFLLAKDFAKARIVDIVGENELANANVFEANYFDNAILVNDGKGNFTLQSLPEKAQLSPFYTAQIIDANGDKLPDVLMLGNFYDCNIQMGRYDADYGTVLINKGKCQFEVTKLNGINIKGQVKSIKNIKVGKETLMIIARNNDKLMVLKKSD</sequence>
<accession>A0ABU5SE22</accession>
<evidence type="ECO:0000256" key="1">
    <source>
        <dbReference type="ARBA" id="ARBA00022729"/>
    </source>
</evidence>